<keyword evidence="3" id="KW-1185">Reference proteome</keyword>
<dbReference type="Proteomes" id="UP000190460">
    <property type="component" value="Unassembled WGS sequence"/>
</dbReference>
<dbReference type="EMBL" id="FUYB01000005">
    <property type="protein sequence ID" value="SKA76255.1"/>
    <property type="molecule type" value="Genomic_DNA"/>
</dbReference>
<evidence type="ECO:0000313" key="3">
    <source>
        <dbReference type="Proteomes" id="UP000190460"/>
    </source>
</evidence>
<sequence>MKSLLDFFSNLASPAEAANDSHHSSAELRQAIRELSALNDRELSDMGLARSEIEYAVRHGRKGIDDDQRHVA</sequence>
<dbReference type="AlphaFoldDB" id="A0A1T4WH63"/>
<name>A0A1T4WH63_9GAMM</name>
<dbReference type="STRING" id="92487.SAMN02745130_01654"/>
<dbReference type="OrthoDB" id="5625207at2"/>
<organism evidence="2 3">
    <name type="scientific">Thiothrix eikelboomii</name>
    <dbReference type="NCBI Taxonomy" id="92487"/>
    <lineage>
        <taxon>Bacteria</taxon>
        <taxon>Pseudomonadati</taxon>
        <taxon>Pseudomonadota</taxon>
        <taxon>Gammaproteobacteria</taxon>
        <taxon>Thiotrichales</taxon>
        <taxon>Thiotrichaceae</taxon>
        <taxon>Thiothrix</taxon>
    </lineage>
</organism>
<dbReference type="InterPro" id="IPR009506">
    <property type="entry name" value="YjiS-like"/>
</dbReference>
<accession>A0A1T4WH63</accession>
<gene>
    <name evidence="2" type="ORF">SAMN02745130_01654</name>
</gene>
<feature type="domain" description="YjiS-like" evidence="1">
    <location>
        <begin position="27"/>
        <end position="54"/>
    </location>
</feature>
<evidence type="ECO:0000313" key="2">
    <source>
        <dbReference type="EMBL" id="SKA76255.1"/>
    </source>
</evidence>
<reference evidence="3" key="1">
    <citation type="submission" date="2017-02" db="EMBL/GenBank/DDBJ databases">
        <authorList>
            <person name="Varghese N."/>
            <person name="Submissions S."/>
        </authorList>
    </citation>
    <scope>NUCLEOTIDE SEQUENCE [LARGE SCALE GENOMIC DNA]</scope>
    <source>
        <strain evidence="3">ATCC 49788</strain>
    </source>
</reference>
<evidence type="ECO:0000259" key="1">
    <source>
        <dbReference type="Pfam" id="PF06568"/>
    </source>
</evidence>
<dbReference type="Pfam" id="PF06568">
    <property type="entry name" value="YjiS-like"/>
    <property type="match status" value="1"/>
</dbReference>
<protein>
    <recommendedName>
        <fullName evidence="1">YjiS-like domain-containing protein</fullName>
    </recommendedName>
</protein>
<dbReference type="RefSeq" id="WP_143594294.1">
    <property type="nucleotide sequence ID" value="NZ_FUYB01000005.1"/>
</dbReference>
<proteinExistence type="predicted"/>